<keyword evidence="2" id="KW-0732">Signal</keyword>
<proteinExistence type="predicted"/>
<feature type="region of interest" description="Disordered" evidence="1">
    <location>
        <begin position="108"/>
        <end position="138"/>
    </location>
</feature>
<protein>
    <recommendedName>
        <fullName evidence="5">Secreted protein</fullName>
    </recommendedName>
</protein>
<evidence type="ECO:0000313" key="3">
    <source>
        <dbReference type="EMBL" id="KAJ3834045.1"/>
    </source>
</evidence>
<feature type="chain" id="PRO_5041208116" description="Secreted protein" evidence="2">
    <location>
        <begin position="21"/>
        <end position="346"/>
    </location>
</feature>
<dbReference type="AlphaFoldDB" id="A0AA38U9A7"/>
<evidence type="ECO:0000256" key="2">
    <source>
        <dbReference type="SAM" id="SignalP"/>
    </source>
</evidence>
<evidence type="ECO:0000313" key="4">
    <source>
        <dbReference type="Proteomes" id="UP001163846"/>
    </source>
</evidence>
<feature type="signal peptide" evidence="2">
    <location>
        <begin position="1"/>
        <end position="20"/>
    </location>
</feature>
<evidence type="ECO:0000256" key="1">
    <source>
        <dbReference type="SAM" id="MobiDB-lite"/>
    </source>
</evidence>
<name>A0AA38U9A7_9AGAR</name>
<gene>
    <name evidence="3" type="ORF">F5878DRAFT_728441</name>
</gene>
<accession>A0AA38U9A7</accession>
<dbReference type="Proteomes" id="UP001163846">
    <property type="component" value="Unassembled WGS sequence"/>
</dbReference>
<sequence length="346" mass="38066">MTRSIVVLPLGLISIFLASAIHPEVFAAPTSFNDGTERAPSGELASTTSDHSGVLGTAIKAGAGEVHVQPLTPFAGAGAIEPKSSTGQWMRREESFDSFLIPRAPLAHNSHHTTGASSQNVERVEQSSSHPSAEEPLSETFVGSLHKLEQIFSAPGIDVQKQCHTYHEDIQEIIDKLSSDCGPEANSIIELECSIIKSALEIAVDICTKVEGINLRKIAEHENVKQVAEYDISSQRFDPPAAMKEFLASVNAQMMNLAQSFHDEKDALKSISQHFDDLRDLWLEMAVHLPFPSVQYDGVEKTQPPADWMNIMRGGSSVNRALTIVYRICDEVHAVVYRGKKRWWEP</sequence>
<keyword evidence="4" id="KW-1185">Reference proteome</keyword>
<organism evidence="3 4">
    <name type="scientific">Lentinula raphanica</name>
    <dbReference type="NCBI Taxonomy" id="153919"/>
    <lineage>
        <taxon>Eukaryota</taxon>
        <taxon>Fungi</taxon>
        <taxon>Dikarya</taxon>
        <taxon>Basidiomycota</taxon>
        <taxon>Agaricomycotina</taxon>
        <taxon>Agaricomycetes</taxon>
        <taxon>Agaricomycetidae</taxon>
        <taxon>Agaricales</taxon>
        <taxon>Marasmiineae</taxon>
        <taxon>Omphalotaceae</taxon>
        <taxon>Lentinula</taxon>
    </lineage>
</organism>
<feature type="compositionally biased region" description="Polar residues" evidence="1">
    <location>
        <begin position="112"/>
        <end position="131"/>
    </location>
</feature>
<evidence type="ECO:0008006" key="5">
    <source>
        <dbReference type="Google" id="ProtNLM"/>
    </source>
</evidence>
<dbReference type="EMBL" id="MU806590">
    <property type="protein sequence ID" value="KAJ3834045.1"/>
    <property type="molecule type" value="Genomic_DNA"/>
</dbReference>
<reference evidence="3" key="1">
    <citation type="submission" date="2022-08" db="EMBL/GenBank/DDBJ databases">
        <authorList>
            <consortium name="DOE Joint Genome Institute"/>
            <person name="Min B."/>
            <person name="Riley R."/>
            <person name="Sierra-Patev S."/>
            <person name="Naranjo-Ortiz M."/>
            <person name="Looney B."/>
            <person name="Konkel Z."/>
            <person name="Slot J.C."/>
            <person name="Sakamoto Y."/>
            <person name="Steenwyk J.L."/>
            <person name="Rokas A."/>
            <person name="Carro J."/>
            <person name="Camarero S."/>
            <person name="Ferreira P."/>
            <person name="Molpeceres G."/>
            <person name="Ruiz-Duenas F.J."/>
            <person name="Serrano A."/>
            <person name="Henrissat B."/>
            <person name="Drula E."/>
            <person name="Hughes K.W."/>
            <person name="Mata J.L."/>
            <person name="Ishikawa N.K."/>
            <person name="Vargas-Isla R."/>
            <person name="Ushijima S."/>
            <person name="Smith C.A."/>
            <person name="Ahrendt S."/>
            <person name="Andreopoulos W."/>
            <person name="He G."/>
            <person name="Labutti K."/>
            <person name="Lipzen A."/>
            <person name="Ng V."/>
            <person name="Sandor L."/>
            <person name="Barry K."/>
            <person name="Martinez A.T."/>
            <person name="Xiao Y."/>
            <person name="Gibbons J.G."/>
            <person name="Terashima K."/>
            <person name="Hibbett D.S."/>
            <person name="Grigoriev I.V."/>
        </authorList>
    </citation>
    <scope>NUCLEOTIDE SEQUENCE</scope>
    <source>
        <strain evidence="3">TFB9207</strain>
    </source>
</reference>
<feature type="region of interest" description="Disordered" evidence="1">
    <location>
        <begin position="31"/>
        <end position="50"/>
    </location>
</feature>
<comment type="caution">
    <text evidence="3">The sequence shown here is derived from an EMBL/GenBank/DDBJ whole genome shotgun (WGS) entry which is preliminary data.</text>
</comment>